<gene>
    <name evidence="2" type="ORF">ACHAXA_003669</name>
</gene>
<feature type="compositionally biased region" description="Basic and acidic residues" evidence="1">
    <location>
        <begin position="8"/>
        <end position="20"/>
    </location>
</feature>
<evidence type="ECO:0000313" key="3">
    <source>
        <dbReference type="Proteomes" id="UP001530377"/>
    </source>
</evidence>
<evidence type="ECO:0008006" key="4">
    <source>
        <dbReference type="Google" id="ProtNLM"/>
    </source>
</evidence>
<evidence type="ECO:0000313" key="2">
    <source>
        <dbReference type="EMBL" id="KAL3826345.1"/>
    </source>
</evidence>
<protein>
    <recommendedName>
        <fullName evidence="4">Reverse transcriptase</fullName>
    </recommendedName>
</protein>
<keyword evidence="3" id="KW-1185">Reference proteome</keyword>
<evidence type="ECO:0000256" key="1">
    <source>
        <dbReference type="SAM" id="MobiDB-lite"/>
    </source>
</evidence>
<feature type="region of interest" description="Disordered" evidence="1">
    <location>
        <begin position="1"/>
        <end position="34"/>
    </location>
</feature>
<name>A0ABD3SPQ1_9STRA</name>
<organism evidence="2 3">
    <name type="scientific">Cyclostephanos tholiformis</name>
    <dbReference type="NCBI Taxonomy" id="382380"/>
    <lineage>
        <taxon>Eukaryota</taxon>
        <taxon>Sar</taxon>
        <taxon>Stramenopiles</taxon>
        <taxon>Ochrophyta</taxon>
        <taxon>Bacillariophyta</taxon>
        <taxon>Coscinodiscophyceae</taxon>
        <taxon>Thalassiosirophycidae</taxon>
        <taxon>Stephanodiscales</taxon>
        <taxon>Stephanodiscaceae</taxon>
        <taxon>Cyclostephanos</taxon>
    </lineage>
</organism>
<dbReference type="EMBL" id="JALLPB020000023">
    <property type="protein sequence ID" value="KAL3826345.1"/>
    <property type="molecule type" value="Genomic_DNA"/>
</dbReference>
<proteinExistence type="predicted"/>
<sequence length="268" mass="31081">MEGTDEDDRAKENGRKKEDYGGDEGIECNEGDGEIEEDEVLKAIKKAHDLAKAVKSDDAEVPKHLWDIVVCRGPPSPEHAKALSTLRLFMMRIYRKRLWWEIRSYMQHNHGANWLDRMRNPTMNRNTAEEAKGMRDILWQASENEWFQCPIGSRLLFFCFPRRYHTQALRGVRIMFTDKGPSSRRQQPPLKPNAKQVLRNKVKKFLERRYVTPYQGRISSLIKYFAVPKGIIDGVVQDWRIVFHAGANKLNDVVWAPSFGLPTVNSLL</sequence>
<comment type="caution">
    <text evidence="2">The sequence shown here is derived from an EMBL/GenBank/DDBJ whole genome shotgun (WGS) entry which is preliminary data.</text>
</comment>
<accession>A0ABD3SPQ1</accession>
<dbReference type="AlphaFoldDB" id="A0ABD3SPQ1"/>
<feature type="compositionally biased region" description="Acidic residues" evidence="1">
    <location>
        <begin position="21"/>
        <end position="34"/>
    </location>
</feature>
<dbReference type="Proteomes" id="UP001530377">
    <property type="component" value="Unassembled WGS sequence"/>
</dbReference>
<reference evidence="2 3" key="1">
    <citation type="submission" date="2024-10" db="EMBL/GenBank/DDBJ databases">
        <title>Updated reference genomes for cyclostephanoid diatoms.</title>
        <authorList>
            <person name="Roberts W.R."/>
            <person name="Alverson A.J."/>
        </authorList>
    </citation>
    <scope>NUCLEOTIDE SEQUENCE [LARGE SCALE GENOMIC DNA]</scope>
    <source>
        <strain evidence="2 3">AJA228-03</strain>
    </source>
</reference>